<feature type="compositionally biased region" description="Polar residues" evidence="1">
    <location>
        <begin position="245"/>
        <end position="259"/>
    </location>
</feature>
<feature type="region of interest" description="Disordered" evidence="1">
    <location>
        <begin position="609"/>
        <end position="634"/>
    </location>
</feature>
<feature type="compositionally biased region" description="Basic and acidic residues" evidence="1">
    <location>
        <begin position="227"/>
        <end position="238"/>
    </location>
</feature>
<evidence type="ECO:0000256" key="1">
    <source>
        <dbReference type="SAM" id="MobiDB-lite"/>
    </source>
</evidence>
<feature type="compositionally biased region" description="Basic and acidic residues" evidence="1">
    <location>
        <begin position="623"/>
        <end position="634"/>
    </location>
</feature>
<dbReference type="GeneID" id="5980581"/>
<feature type="region of interest" description="Disordered" evidence="1">
    <location>
        <begin position="393"/>
        <end position="414"/>
    </location>
</feature>
<dbReference type="InParanoid" id="Q0U464"/>
<dbReference type="AlphaFoldDB" id="Q0U464"/>
<organism evidence="2 3">
    <name type="scientific">Phaeosphaeria nodorum (strain SN15 / ATCC MYA-4574 / FGSC 10173)</name>
    <name type="common">Glume blotch fungus</name>
    <name type="synonym">Parastagonospora nodorum</name>
    <dbReference type="NCBI Taxonomy" id="321614"/>
    <lineage>
        <taxon>Eukaryota</taxon>
        <taxon>Fungi</taxon>
        <taxon>Dikarya</taxon>
        <taxon>Ascomycota</taxon>
        <taxon>Pezizomycotina</taxon>
        <taxon>Dothideomycetes</taxon>
        <taxon>Pleosporomycetidae</taxon>
        <taxon>Pleosporales</taxon>
        <taxon>Pleosporineae</taxon>
        <taxon>Phaeosphaeriaceae</taxon>
        <taxon>Parastagonospora</taxon>
    </lineage>
</organism>
<proteinExistence type="predicted"/>
<accession>Q0U464</accession>
<dbReference type="EMBL" id="CH445350">
    <property type="protein sequence ID" value="EAT79334.2"/>
    <property type="molecule type" value="Genomic_DNA"/>
</dbReference>
<gene>
    <name evidence="2" type="ORF">SNOG_13450</name>
</gene>
<feature type="compositionally biased region" description="Basic and acidic residues" evidence="1">
    <location>
        <begin position="344"/>
        <end position="354"/>
    </location>
</feature>
<dbReference type="HOGENOM" id="CLU_431543_0_0_1"/>
<feature type="compositionally biased region" description="Low complexity" evidence="1">
    <location>
        <begin position="17"/>
        <end position="28"/>
    </location>
</feature>
<dbReference type="VEuPathDB" id="FungiDB:JI435_134500"/>
<dbReference type="KEGG" id="pno:SNOG_13450"/>
<sequence length="634" mass="70023">MSTMPVIKKEGSPEPPIASIASAVSSSELSKRAPMSAPRHIPSKERDASMLQPQRTMLPPPRPARKPSLVARTPHLARSAYTGSSPHKFALQVLGNNSSRLNVPPPVFSSLSSRRGLAIATGRVNKTTASTTATCNKTPNLPKITHLTKHIKPKKYTTKTKAKRDTMDQRDFANGGDYFGGDEFLDFPPMMLQGVEHDDVVTVPREQLEELQYSVQTLHHANATNEQKCKSKPPERSSGHRTPRWPSQNVSDAMEPSSTSLVCPHADYFTVQEQGHLIVELVGFNRRTHIALEEIHERMRSLGPATPLQMHQEPSSALGTPFQPMSAYHASNDDRSRSPSPDRSNYRARDEPGKVRKGKGRKVLEIQIPGKMYAGSAIGLPTPLTQSAGFMDRSPVTPLTPGRTGPPSGSKKPNTCINKRGIHNLDKMVAPMYAQLPLLPLTDTEIIVYFFNSLRRPIVALRLYARGWGPAAISDTVNEYRMVEPAYLRNTCSVKCTTAIKKGHEKYGAEWEAETRAIFASQATLDDKATDMIRLDSSEQELAVDFELRALCSGLRKHPGKDQGGIFTRCVQWCEEYDADYKLSNVWELADDLNAGRVPSRFASVAEDESISRAATEDTDDFVIGKDTDASSQE</sequence>
<dbReference type="Proteomes" id="UP000001055">
    <property type="component" value="Unassembled WGS sequence"/>
</dbReference>
<name>Q0U464_PHANO</name>
<feature type="region of interest" description="Disordered" evidence="1">
    <location>
        <begin position="1"/>
        <end position="68"/>
    </location>
</feature>
<feature type="region of interest" description="Disordered" evidence="1">
    <location>
        <begin position="221"/>
        <end position="259"/>
    </location>
</feature>
<dbReference type="eggNOG" id="ENOG502R9WI">
    <property type="taxonomic scope" value="Eukaryota"/>
</dbReference>
<evidence type="ECO:0000313" key="3">
    <source>
        <dbReference type="Proteomes" id="UP000001055"/>
    </source>
</evidence>
<reference evidence="3" key="1">
    <citation type="journal article" date="2007" name="Plant Cell">
        <title>Dothideomycete-plant interactions illuminated by genome sequencing and EST analysis of the wheat pathogen Stagonospora nodorum.</title>
        <authorList>
            <person name="Hane J.K."/>
            <person name="Lowe R.G."/>
            <person name="Solomon P.S."/>
            <person name="Tan K.C."/>
            <person name="Schoch C.L."/>
            <person name="Spatafora J.W."/>
            <person name="Crous P.W."/>
            <person name="Kodira C."/>
            <person name="Birren B.W."/>
            <person name="Galagan J.E."/>
            <person name="Torriani S.F."/>
            <person name="McDonald B.A."/>
            <person name="Oliver R.P."/>
        </authorList>
    </citation>
    <scope>NUCLEOTIDE SEQUENCE [LARGE SCALE GENOMIC DNA]</scope>
    <source>
        <strain evidence="3">SN15 / ATCC MYA-4574 / FGSC 10173</strain>
    </source>
</reference>
<evidence type="ECO:0000313" key="2">
    <source>
        <dbReference type="EMBL" id="EAT79334.2"/>
    </source>
</evidence>
<dbReference type="RefSeq" id="XP_001803664.1">
    <property type="nucleotide sequence ID" value="XM_001803612.1"/>
</dbReference>
<feature type="region of interest" description="Disordered" evidence="1">
    <location>
        <begin position="306"/>
        <end position="361"/>
    </location>
</feature>
<protein>
    <submittedName>
        <fullName evidence="2">Uncharacterized protein</fullName>
    </submittedName>
</protein>